<evidence type="ECO:0000256" key="1">
    <source>
        <dbReference type="SAM" id="SignalP"/>
    </source>
</evidence>
<dbReference type="EMBL" id="JABBPN010000008">
    <property type="protein sequence ID" value="NMO96259.1"/>
    <property type="molecule type" value="Genomic_DNA"/>
</dbReference>
<feature type="signal peptide" evidence="1">
    <location>
        <begin position="1"/>
        <end position="29"/>
    </location>
</feature>
<evidence type="ECO:0000259" key="2">
    <source>
        <dbReference type="PROSITE" id="PS51272"/>
    </source>
</evidence>
<comment type="caution">
    <text evidence="3">The sequence shown here is derived from an EMBL/GenBank/DDBJ whole genome shotgun (WGS) entry which is preliminary data.</text>
</comment>
<keyword evidence="1" id="KW-0732">Signal</keyword>
<feature type="domain" description="SLH" evidence="2">
    <location>
        <begin position="23"/>
        <end position="86"/>
    </location>
</feature>
<dbReference type="Pfam" id="PF00395">
    <property type="entry name" value="SLH"/>
    <property type="match status" value="2"/>
</dbReference>
<evidence type="ECO:0000313" key="3">
    <source>
        <dbReference type="EMBL" id="NMO96259.1"/>
    </source>
</evidence>
<reference evidence="3 4" key="1">
    <citation type="submission" date="2020-04" db="EMBL/GenBank/DDBJ databases">
        <title>Paenibacillus algicola sp. nov., a novel marine bacterium producing alginate lyase.</title>
        <authorList>
            <person name="Huang H."/>
        </authorList>
    </citation>
    <scope>NUCLEOTIDE SEQUENCE [LARGE SCALE GENOMIC DNA]</scope>
    <source>
        <strain evidence="3 4">L7-75</strain>
    </source>
</reference>
<gene>
    <name evidence="3" type="ORF">HII30_10800</name>
</gene>
<dbReference type="RefSeq" id="WP_169505041.1">
    <property type="nucleotide sequence ID" value="NZ_JABBPN010000008.1"/>
</dbReference>
<organism evidence="3 4">
    <name type="scientific">Paenibacillus lemnae</name>
    <dbReference type="NCBI Taxonomy" id="1330551"/>
    <lineage>
        <taxon>Bacteria</taxon>
        <taxon>Bacillati</taxon>
        <taxon>Bacillota</taxon>
        <taxon>Bacilli</taxon>
        <taxon>Bacillales</taxon>
        <taxon>Paenibacillaceae</taxon>
        <taxon>Paenibacillus</taxon>
    </lineage>
</organism>
<dbReference type="PROSITE" id="PS51272">
    <property type="entry name" value="SLH"/>
    <property type="match status" value="1"/>
</dbReference>
<dbReference type="InterPro" id="IPR001119">
    <property type="entry name" value="SLH_dom"/>
</dbReference>
<feature type="chain" id="PRO_5038713529" evidence="1">
    <location>
        <begin position="30"/>
        <end position="311"/>
    </location>
</feature>
<dbReference type="AlphaFoldDB" id="A0A848M7L6"/>
<accession>A0A848M7L6</accession>
<protein>
    <submittedName>
        <fullName evidence="3">S-layer homology domain-containing protein</fullName>
    </submittedName>
</protein>
<keyword evidence="4" id="KW-1185">Reference proteome</keyword>
<proteinExistence type="predicted"/>
<name>A0A848M7L6_PAELE</name>
<dbReference type="Proteomes" id="UP000565468">
    <property type="component" value="Unassembled WGS sequence"/>
</dbReference>
<evidence type="ECO:0000313" key="4">
    <source>
        <dbReference type="Proteomes" id="UP000565468"/>
    </source>
</evidence>
<sequence length="311" mass="34227">MKKTTKIISTMFISSALMGTLAASASAFSDVDNQNDLSIVKELQTAGIIQGISDEKFAPNMSITSAQAVKMVVKTAGLEAYPNLTGKSFSSVPDGAWYADAVNIAAMHGLPVHNETAWNKPITREDFAQLLYSAVQATGDYPVIMMYVNVEDDEEIAEDKRGAVQFLLLTKMTELDKNGEFRPKENLSRMEAAQMTHAAVNFIETHKQGEKPSVGEIITEEQQGDAAVDVIKVNDDVNKVVITKDDLPHPGYGLVVSSIQFIDDMEVVVHYQITQPDPDKMYPQVISKASVETYVPSQYKITVKERTSPRM</sequence>